<evidence type="ECO:0000313" key="1">
    <source>
        <dbReference type="EMBL" id="EGK70139.1"/>
    </source>
</evidence>
<dbReference type="Proteomes" id="UP000005019">
    <property type="component" value="Unassembled WGS sequence"/>
</dbReference>
<dbReference type="AlphaFoldDB" id="F5RGT5"/>
<keyword evidence="2" id="KW-1185">Reference proteome</keyword>
<dbReference type="STRING" id="1000565.METUNv1_03526"/>
<comment type="caution">
    <text evidence="1">The sequence shown here is derived from an EMBL/GenBank/DDBJ whole genome shotgun (WGS) entry which is preliminary data.</text>
</comment>
<dbReference type="EMBL" id="AFHG01000058">
    <property type="protein sequence ID" value="EGK70139.1"/>
    <property type="molecule type" value="Genomic_DNA"/>
</dbReference>
<dbReference type="Pfam" id="PF08889">
    <property type="entry name" value="WbqC"/>
    <property type="match status" value="1"/>
</dbReference>
<evidence type="ECO:0008006" key="3">
    <source>
        <dbReference type="Google" id="ProtNLM"/>
    </source>
</evidence>
<organism evidence="1 2">
    <name type="scientific">Methyloversatilis universalis (strain ATCC BAA-1314 / DSM 25237 / JCM 13912 / CCUG 52030 / FAM5)</name>
    <dbReference type="NCBI Taxonomy" id="1000565"/>
    <lineage>
        <taxon>Bacteria</taxon>
        <taxon>Pseudomonadati</taxon>
        <taxon>Pseudomonadota</taxon>
        <taxon>Betaproteobacteria</taxon>
        <taxon>Nitrosomonadales</taxon>
        <taxon>Sterolibacteriaceae</taxon>
        <taxon>Methyloversatilis</taxon>
    </lineage>
</organism>
<proteinExistence type="predicted"/>
<sequence>MERYLHQPASLVHSRTRVDGSPWQGGGAVKCAIMQPTYMPWAGYLNLMAQVDCFVYLDDAQFERSSWHHRNRILANGAPGWLTVPVLRGHLGASINEVRVDDAAPWRRKHRTLLANTYAREKYAQEMLEAVEPLSNTSLVHLADLNIAVLEVLRGKLDIATPTVRSSVLGTGGSRTRRLIDILAQLGATEYVTPPGALEYLQEDRFPELSPARLWVHDFQPATYTQRNTAAFVSHLSILDVVAHLGWEGASRYIRPLEETAKIFQENP</sequence>
<name>F5RGT5_METUF</name>
<protein>
    <recommendedName>
        <fullName evidence="3">WbqC-like family protein</fullName>
    </recommendedName>
</protein>
<evidence type="ECO:0000313" key="2">
    <source>
        <dbReference type="Proteomes" id="UP000005019"/>
    </source>
</evidence>
<reference evidence="1 2" key="1">
    <citation type="journal article" date="2011" name="J. Bacteriol.">
        <title>Genome sequence of Methyloversatilis universalis FAM5T, a methylotrophic representative of the order Rhodocyclales.</title>
        <authorList>
            <person name="Kittichotirat W."/>
            <person name="Good N.M."/>
            <person name="Hall R."/>
            <person name="Bringel F."/>
            <person name="Lajus A."/>
            <person name="Medigue C."/>
            <person name="Smalley N.E."/>
            <person name="Beck D."/>
            <person name="Bumgarner R."/>
            <person name="Vuilleumier S."/>
            <person name="Kalyuzhnaya M.G."/>
        </authorList>
    </citation>
    <scope>NUCLEOTIDE SEQUENCE [LARGE SCALE GENOMIC DNA]</scope>
    <source>
        <strain evidence="2">ATCC BAA-1314 / JCM 13912 / FAM5</strain>
    </source>
</reference>
<dbReference type="InterPro" id="IPR014985">
    <property type="entry name" value="WbqC"/>
</dbReference>
<dbReference type="eggNOG" id="COG4122">
    <property type="taxonomic scope" value="Bacteria"/>
</dbReference>
<accession>F5RGT5</accession>
<gene>
    <name evidence="1" type="ORF">METUNv1_03526</name>
</gene>